<dbReference type="OrthoDB" id="60092at2759"/>
<dbReference type="GO" id="GO:0006281">
    <property type="term" value="P:DNA repair"/>
    <property type="evidence" value="ECO:0007669"/>
    <property type="project" value="TreeGrafter"/>
</dbReference>
<dbReference type="InterPro" id="IPR007268">
    <property type="entry name" value="Rad9/Ddc1"/>
</dbReference>
<proteinExistence type="predicted"/>
<dbReference type="GO" id="GO:0000076">
    <property type="term" value="P:DNA replication checkpoint signaling"/>
    <property type="evidence" value="ECO:0007669"/>
    <property type="project" value="TreeGrafter"/>
</dbReference>
<dbReference type="SUPFAM" id="SSF55979">
    <property type="entry name" value="DNA clamp"/>
    <property type="match status" value="1"/>
</dbReference>
<dbReference type="InterPro" id="IPR046938">
    <property type="entry name" value="DNA_clamp_sf"/>
</dbReference>
<evidence type="ECO:0000313" key="3">
    <source>
        <dbReference type="Proteomes" id="UP000030653"/>
    </source>
</evidence>
<dbReference type="EMBL" id="JH795859">
    <property type="protein sequence ID" value="EJU03702.1"/>
    <property type="molecule type" value="Genomic_DNA"/>
</dbReference>
<evidence type="ECO:0000256" key="1">
    <source>
        <dbReference type="SAM" id="MobiDB-lite"/>
    </source>
</evidence>
<feature type="compositionally biased region" description="Low complexity" evidence="1">
    <location>
        <begin position="412"/>
        <end position="422"/>
    </location>
</feature>
<reference evidence="2 3" key="1">
    <citation type="journal article" date="2012" name="Science">
        <title>The Paleozoic origin of enzymatic lignin decomposition reconstructed from 31 fungal genomes.</title>
        <authorList>
            <person name="Floudas D."/>
            <person name="Binder M."/>
            <person name="Riley R."/>
            <person name="Barry K."/>
            <person name="Blanchette R.A."/>
            <person name="Henrissat B."/>
            <person name="Martinez A.T."/>
            <person name="Otillar R."/>
            <person name="Spatafora J.W."/>
            <person name="Yadav J.S."/>
            <person name="Aerts A."/>
            <person name="Benoit I."/>
            <person name="Boyd A."/>
            <person name="Carlson A."/>
            <person name="Copeland A."/>
            <person name="Coutinho P.M."/>
            <person name="de Vries R.P."/>
            <person name="Ferreira P."/>
            <person name="Findley K."/>
            <person name="Foster B."/>
            <person name="Gaskell J."/>
            <person name="Glotzer D."/>
            <person name="Gorecki P."/>
            <person name="Heitman J."/>
            <person name="Hesse C."/>
            <person name="Hori C."/>
            <person name="Igarashi K."/>
            <person name="Jurgens J.A."/>
            <person name="Kallen N."/>
            <person name="Kersten P."/>
            <person name="Kohler A."/>
            <person name="Kuees U."/>
            <person name="Kumar T.K.A."/>
            <person name="Kuo A."/>
            <person name="LaButti K."/>
            <person name="Larrondo L.F."/>
            <person name="Lindquist E."/>
            <person name="Ling A."/>
            <person name="Lombard V."/>
            <person name="Lucas S."/>
            <person name="Lundell T."/>
            <person name="Martin R."/>
            <person name="McLaughlin D.J."/>
            <person name="Morgenstern I."/>
            <person name="Morin E."/>
            <person name="Murat C."/>
            <person name="Nagy L.G."/>
            <person name="Nolan M."/>
            <person name="Ohm R.A."/>
            <person name="Patyshakuliyeva A."/>
            <person name="Rokas A."/>
            <person name="Ruiz-Duenas F.J."/>
            <person name="Sabat G."/>
            <person name="Salamov A."/>
            <person name="Samejima M."/>
            <person name="Schmutz J."/>
            <person name="Slot J.C."/>
            <person name="St John F."/>
            <person name="Stenlid J."/>
            <person name="Sun H."/>
            <person name="Sun S."/>
            <person name="Syed K."/>
            <person name="Tsang A."/>
            <person name="Wiebenga A."/>
            <person name="Young D."/>
            <person name="Pisabarro A."/>
            <person name="Eastwood D.C."/>
            <person name="Martin F."/>
            <person name="Cullen D."/>
            <person name="Grigoriev I.V."/>
            <person name="Hibbett D.S."/>
        </authorList>
    </citation>
    <scope>NUCLEOTIDE SEQUENCE [LARGE SCALE GENOMIC DNA]</scope>
    <source>
        <strain evidence="2 3">DJM-731 SS1</strain>
    </source>
</reference>
<dbReference type="HOGENOM" id="CLU_035915_0_0_1"/>
<dbReference type="GO" id="GO:0071479">
    <property type="term" value="P:cellular response to ionizing radiation"/>
    <property type="evidence" value="ECO:0007669"/>
    <property type="project" value="TreeGrafter"/>
</dbReference>
<keyword evidence="3" id="KW-1185">Reference proteome</keyword>
<dbReference type="Gene3D" id="3.70.10.10">
    <property type="match status" value="1"/>
</dbReference>
<dbReference type="GO" id="GO:0031573">
    <property type="term" value="P:mitotic intra-S DNA damage checkpoint signaling"/>
    <property type="evidence" value="ECO:0007669"/>
    <property type="project" value="TreeGrafter"/>
</dbReference>
<dbReference type="Pfam" id="PF04139">
    <property type="entry name" value="Rad9"/>
    <property type="match status" value="1"/>
</dbReference>
<dbReference type="GeneID" id="63684986"/>
<dbReference type="GO" id="GO:0030896">
    <property type="term" value="C:checkpoint clamp complex"/>
    <property type="evidence" value="ECO:0007669"/>
    <property type="project" value="InterPro"/>
</dbReference>
<feature type="region of interest" description="Disordered" evidence="1">
    <location>
        <begin position="304"/>
        <end position="378"/>
    </location>
</feature>
<dbReference type="PANTHER" id="PTHR15237">
    <property type="entry name" value="DNA REPAIR PROTEIN RAD9"/>
    <property type="match status" value="1"/>
</dbReference>
<dbReference type="AlphaFoldDB" id="M5GC77"/>
<evidence type="ECO:0000313" key="2">
    <source>
        <dbReference type="EMBL" id="EJU03702.1"/>
    </source>
</evidence>
<dbReference type="PANTHER" id="PTHR15237:SF0">
    <property type="entry name" value="CELL CYCLE CHECKPOINT CONTROL PROTEIN"/>
    <property type="match status" value="1"/>
</dbReference>
<organism evidence="2 3">
    <name type="scientific">Dacryopinax primogenitus (strain DJM 731)</name>
    <name type="common">Brown rot fungus</name>
    <dbReference type="NCBI Taxonomy" id="1858805"/>
    <lineage>
        <taxon>Eukaryota</taxon>
        <taxon>Fungi</taxon>
        <taxon>Dikarya</taxon>
        <taxon>Basidiomycota</taxon>
        <taxon>Agaricomycotina</taxon>
        <taxon>Dacrymycetes</taxon>
        <taxon>Dacrymycetales</taxon>
        <taxon>Dacrymycetaceae</taxon>
        <taxon>Dacryopinax</taxon>
    </lineage>
</organism>
<name>M5GC77_DACPD</name>
<protein>
    <recommendedName>
        <fullName evidence="4">Rad9-domain-containing protein</fullName>
    </recommendedName>
</protein>
<gene>
    <name evidence="2" type="ORF">DACRYDRAFT_115054</name>
</gene>
<evidence type="ECO:0008006" key="4">
    <source>
        <dbReference type="Google" id="ProtNLM"/>
    </source>
</evidence>
<feature type="region of interest" description="Disordered" evidence="1">
    <location>
        <begin position="538"/>
        <end position="560"/>
    </location>
</feature>
<dbReference type="RefSeq" id="XP_040630596.1">
    <property type="nucleotide sequence ID" value="XM_040769924.1"/>
</dbReference>
<sequence>MASVKTLVKALTCLSRYSDDMDILAFPSSLTLSATNSSKSAYCRLVLQPTFFSSYSVRKPRTGSSLRSSGTQTQEGRSVKARLKTKLLLSHLRHRNHDKGARRVKLIIREPAQNGYAEDEDQSDDEDGRLESRMLVKIFCDHGVVKQHRLNLEYPDELLAPFIEEDPQKKTVVAKKTSLKNLLERMRVGISKADGQISCDFNPADMVVKTIADKGDICTEVKAIGEDLDRYETGPASVSLSFHIREFAATITLAESLDKNMTMNFTEAPAPLVLGILPTELDVPEDETWDFQAFIATSSAAEVVRPNGPKRTRADNDGRPPKLPRVAKNEEENEPEAPVQPEAQWGEDPQQQGLFNDDDMNFEVPVASPPRRATGCSQCPSFQMPASQVVPSGTFRATSRASTFRVPPQHLPSASASAGGPSTTNLAAGPQASHQKEPLFLPPSQLSQAAKTEIFNATGMDDDDLQAFLDMEDDYMDNDPDGYVGVGNEPARKPSVADQSVALGPTLPPDGAKPFHPVFRNSILDMEEDTVVEDDQDFVAPPTQHTTSAGRKKFTPIFRD</sequence>
<dbReference type="Proteomes" id="UP000030653">
    <property type="component" value="Unassembled WGS sequence"/>
</dbReference>
<dbReference type="STRING" id="1858805.M5GC77"/>
<accession>M5GC77</accession>
<feature type="region of interest" description="Disordered" evidence="1">
    <location>
        <begin position="400"/>
        <end position="438"/>
    </location>
</feature>